<keyword evidence="3" id="KW-0804">Transcription</keyword>
<organism evidence="5 6">
    <name type="scientific">Paenibacillus sedimenti</name>
    <dbReference type="NCBI Taxonomy" id="2770274"/>
    <lineage>
        <taxon>Bacteria</taxon>
        <taxon>Bacillati</taxon>
        <taxon>Bacillota</taxon>
        <taxon>Bacilli</taxon>
        <taxon>Bacillales</taxon>
        <taxon>Paenibacillaceae</taxon>
        <taxon>Paenibacillus</taxon>
    </lineage>
</organism>
<protein>
    <submittedName>
        <fullName evidence="5">Winged helix-turn-helix transcriptional regulator</fullName>
    </submittedName>
</protein>
<dbReference type="PROSITE" id="PS51118">
    <property type="entry name" value="HTH_HXLR"/>
    <property type="match status" value="1"/>
</dbReference>
<dbReference type="AlphaFoldDB" id="A0A926KSQ1"/>
<evidence type="ECO:0000256" key="1">
    <source>
        <dbReference type="ARBA" id="ARBA00023015"/>
    </source>
</evidence>
<dbReference type="PANTHER" id="PTHR33204">
    <property type="entry name" value="TRANSCRIPTIONAL REGULATOR, MARR FAMILY"/>
    <property type="match status" value="1"/>
</dbReference>
<dbReference type="InterPro" id="IPR036390">
    <property type="entry name" value="WH_DNA-bd_sf"/>
</dbReference>
<dbReference type="Pfam" id="PF01638">
    <property type="entry name" value="HxlR"/>
    <property type="match status" value="1"/>
</dbReference>
<dbReference type="Gene3D" id="1.10.10.10">
    <property type="entry name" value="Winged helix-like DNA-binding domain superfamily/Winged helix DNA-binding domain"/>
    <property type="match status" value="1"/>
</dbReference>
<name>A0A926KSQ1_9BACL</name>
<dbReference type="SUPFAM" id="SSF46785">
    <property type="entry name" value="Winged helix' DNA-binding domain"/>
    <property type="match status" value="1"/>
</dbReference>
<keyword evidence="1" id="KW-0805">Transcription regulation</keyword>
<proteinExistence type="predicted"/>
<evidence type="ECO:0000256" key="2">
    <source>
        <dbReference type="ARBA" id="ARBA00023125"/>
    </source>
</evidence>
<evidence type="ECO:0000259" key="4">
    <source>
        <dbReference type="PROSITE" id="PS51118"/>
    </source>
</evidence>
<dbReference type="EMBL" id="JACVVD010000006">
    <property type="protein sequence ID" value="MBD0382206.1"/>
    <property type="molecule type" value="Genomic_DNA"/>
</dbReference>
<dbReference type="RefSeq" id="WP_188176063.1">
    <property type="nucleotide sequence ID" value="NZ_JACVVD010000006.1"/>
</dbReference>
<keyword evidence="2" id="KW-0238">DNA-binding</keyword>
<dbReference type="InterPro" id="IPR036388">
    <property type="entry name" value="WH-like_DNA-bd_sf"/>
</dbReference>
<dbReference type="PANTHER" id="PTHR33204:SF29">
    <property type="entry name" value="TRANSCRIPTIONAL REGULATOR"/>
    <property type="match status" value="1"/>
</dbReference>
<dbReference type="GO" id="GO:0003677">
    <property type="term" value="F:DNA binding"/>
    <property type="evidence" value="ECO:0007669"/>
    <property type="project" value="UniProtKB-KW"/>
</dbReference>
<dbReference type="Proteomes" id="UP000650466">
    <property type="component" value="Unassembled WGS sequence"/>
</dbReference>
<dbReference type="InterPro" id="IPR002577">
    <property type="entry name" value="HTH_HxlR"/>
</dbReference>
<reference evidence="5" key="1">
    <citation type="submission" date="2020-09" db="EMBL/GenBank/DDBJ databases">
        <title>Draft Genome Sequence of Paenibacillus sp. WST5.</title>
        <authorList>
            <person name="Bao Z."/>
        </authorList>
    </citation>
    <scope>NUCLEOTIDE SEQUENCE</scope>
    <source>
        <strain evidence="5">WST5</strain>
    </source>
</reference>
<accession>A0A926KSQ1</accession>
<evidence type="ECO:0000313" key="5">
    <source>
        <dbReference type="EMBL" id="MBD0382206.1"/>
    </source>
</evidence>
<sequence length="76" mass="9068">MIPHITQRILTLQLKELERDGLIERTVYDERLRRVEYSLTEYGKGVEPILVFLCEWGKRRMKEFDLQVRSLEASDG</sequence>
<keyword evidence="6" id="KW-1185">Reference proteome</keyword>
<feature type="domain" description="HTH hxlR-type" evidence="4">
    <location>
        <begin position="1"/>
        <end position="65"/>
    </location>
</feature>
<evidence type="ECO:0000256" key="3">
    <source>
        <dbReference type="ARBA" id="ARBA00023163"/>
    </source>
</evidence>
<comment type="caution">
    <text evidence="5">The sequence shown here is derived from an EMBL/GenBank/DDBJ whole genome shotgun (WGS) entry which is preliminary data.</text>
</comment>
<gene>
    <name evidence="5" type="ORF">ICC18_18985</name>
</gene>
<evidence type="ECO:0000313" key="6">
    <source>
        <dbReference type="Proteomes" id="UP000650466"/>
    </source>
</evidence>